<dbReference type="RefSeq" id="WP_349243702.1">
    <property type="nucleotide sequence ID" value="NZ_JASCXX010000004.1"/>
</dbReference>
<dbReference type="Proteomes" id="UP001431776">
    <property type="component" value="Unassembled WGS sequence"/>
</dbReference>
<evidence type="ECO:0000313" key="2">
    <source>
        <dbReference type="Proteomes" id="UP001431776"/>
    </source>
</evidence>
<name>A0AAW6TX71_9BACT</name>
<sequence length="480" mass="54347">MPYNIRIVSTYPPRRCGIGTFSRDLATALAHFTAEVGHIRIAAIDNGHGPYDIPVDLVIDQYRPKSWHDTIVHICTRAAEARNPTVVILQHEFGLDPDAKGNDAQGANFVEMAKAFRDRGLDTLVYLHTVLDEPDAHQRRIIQDLAKYSDGLIVTTESAIQILESTTYGIAHEKLKHIDHGIRMQNPSQFNRLSIKQEYGLEDRFLITTLGLLSPDKGVQYGIRAYGRFLHESCTDAQRKQMVYLIAGQSHPEFVKAEGGELHRQFVATIEKALDEAQVTWCRTKELGSAGFADYDVIFLDSFLDENTLLRLYGATNVMLLPYLNTQQISSGILADTLGSGRIAVTTKFRYARELIHSNKKCPEGLIIGRYSRGILVDPGEPAVEQIAQALDYLVFSEKKRFMMERQAHQRGYQMRWNNSAWALLQYVDFIKDQKEIVTGRGLKFTREKPSKLDVHKYRRIHVTTTVDAITQELKTGKPS</sequence>
<gene>
    <name evidence="1" type="ORF">QJ522_04500</name>
</gene>
<reference evidence="1" key="1">
    <citation type="submission" date="2023-05" db="EMBL/GenBank/DDBJ databases">
        <title>Anaerotaeda fermentans gen. nov., sp. nov., a novel anaerobic planctomycete of the new family within the order Sedimentisphaerales isolated from Taman Peninsula, Russia.</title>
        <authorList>
            <person name="Khomyakova M.A."/>
            <person name="Merkel A.Y."/>
            <person name="Slobodkin A.I."/>
        </authorList>
    </citation>
    <scope>NUCLEOTIDE SEQUENCE</scope>
    <source>
        <strain evidence="1">M17dextr</strain>
    </source>
</reference>
<organism evidence="1 2">
    <name type="scientific">Anaerobaca lacustris</name>
    <dbReference type="NCBI Taxonomy" id="3044600"/>
    <lineage>
        <taxon>Bacteria</taxon>
        <taxon>Pseudomonadati</taxon>
        <taxon>Planctomycetota</taxon>
        <taxon>Phycisphaerae</taxon>
        <taxon>Sedimentisphaerales</taxon>
        <taxon>Anaerobacaceae</taxon>
        <taxon>Anaerobaca</taxon>
    </lineage>
</organism>
<protein>
    <recommendedName>
        <fullName evidence="3">Glycosyl transferase family 1</fullName>
    </recommendedName>
</protein>
<dbReference type="EMBL" id="JASCXX010000004">
    <property type="protein sequence ID" value="MDI6448294.1"/>
    <property type="molecule type" value="Genomic_DNA"/>
</dbReference>
<evidence type="ECO:0008006" key="3">
    <source>
        <dbReference type="Google" id="ProtNLM"/>
    </source>
</evidence>
<dbReference type="AlphaFoldDB" id="A0AAW6TX71"/>
<keyword evidence="2" id="KW-1185">Reference proteome</keyword>
<proteinExistence type="predicted"/>
<accession>A0AAW6TX71</accession>
<dbReference type="Gene3D" id="3.40.50.2000">
    <property type="entry name" value="Glycogen Phosphorylase B"/>
    <property type="match status" value="2"/>
</dbReference>
<dbReference type="SUPFAM" id="SSF53756">
    <property type="entry name" value="UDP-Glycosyltransferase/glycogen phosphorylase"/>
    <property type="match status" value="1"/>
</dbReference>
<evidence type="ECO:0000313" key="1">
    <source>
        <dbReference type="EMBL" id="MDI6448294.1"/>
    </source>
</evidence>
<comment type="caution">
    <text evidence="1">The sequence shown here is derived from an EMBL/GenBank/DDBJ whole genome shotgun (WGS) entry which is preliminary data.</text>
</comment>